<dbReference type="PROSITE" id="PS00622">
    <property type="entry name" value="HTH_LUXR_1"/>
    <property type="match status" value="1"/>
</dbReference>
<evidence type="ECO:0000256" key="2">
    <source>
        <dbReference type="ARBA" id="ARBA00023125"/>
    </source>
</evidence>
<dbReference type="InterPro" id="IPR016032">
    <property type="entry name" value="Sig_transdc_resp-reg_C-effctor"/>
</dbReference>
<dbReference type="Gene3D" id="3.40.50.300">
    <property type="entry name" value="P-loop containing nucleotide triphosphate hydrolases"/>
    <property type="match status" value="1"/>
</dbReference>
<dbReference type="InterPro" id="IPR011990">
    <property type="entry name" value="TPR-like_helical_dom_sf"/>
</dbReference>
<dbReference type="Gene3D" id="1.25.40.10">
    <property type="entry name" value="Tetratricopeptide repeat domain"/>
    <property type="match status" value="1"/>
</dbReference>
<dbReference type="PANTHER" id="PTHR44688">
    <property type="entry name" value="DNA-BINDING TRANSCRIPTIONAL ACTIVATOR DEVR_DOSR"/>
    <property type="match status" value="1"/>
</dbReference>
<sequence length="848" mass="97518">MDHSQILSDKFSVISLPEIYAPRQSLVERYQMSAKKRIIYISAPSGYGKTLSTRLWLENTSYKYIWISLDEYDNTVSIFYRLLCTGIFSLQPNNKAMQEILSSPSFHASPIEHTIELISAFGIDLERYAIVLDNMHLVHNKEIIKSMLMIQKRFPGSFLLLILTCDEIRYDDIKAIGQERCAIITEDHLAFSTKEIQKYFGEYNRVISFEKAEEIRSVTRGWAIGVNALAMSGIIDMKVEDGQVFSNYIKSQLWDKWKTDTQEFLLRTSIVSEITIDLAIRLTGRKDSLDILEELSVQNVFVSQVGKDNYRYHNLFSEFLKGILFDEHPILTKELYKIVAEYYLENNKIFQARQCALKSGSKEIIERSNHAINSTDNQNSVLSVDEFVNVYSSYSDMSNPEEVCELYPYLYSQYVGYYYVTGNAEMTLFCLDKIYEHLPVISKEYPQFVSDVSIITLLDFRVSLFKSARKLFKYRSPSELSERLGWSSFTMQLPFFIHSGMDYSDLISRNISKQIIRFLGPMLGDIGKVLLPILNSSYMYERNELDKAQTVISNIKICQDAIFGDEIGFCYLMQVAAIHNAQGNSKALSNAITNIEQFVSESDHSYFAPNFEAFKTKVKLMNADQKLAHQWLDNYYIVDTGKFALYKIYQHFTTIRAYMVLGYADKAREYIKGIKELSQEFGRIIDQAEANVLEVIIEWSIGDKKKAVSILEKTLSSIQNYKYIRVVADEGTAILPILVRLQSLMKNPKYEKVVNEKYLDSLVEATRLQAKSTKGIAVYLRSPKVKLSNQQRNVLSLLVEGYRNNEIAKMTNLTIHTVKYHLSAAYKKLGVDNANDAVKKVVDEKLLD</sequence>
<dbReference type="Pfam" id="PF00196">
    <property type="entry name" value="GerE"/>
    <property type="match status" value="1"/>
</dbReference>
<gene>
    <name evidence="5" type="ORF">J2S15_003866</name>
</gene>
<reference evidence="5 6" key="1">
    <citation type="submission" date="2023-07" db="EMBL/GenBank/DDBJ databases">
        <title>Genomic Encyclopedia of Type Strains, Phase IV (KMG-IV): sequencing the most valuable type-strain genomes for metagenomic binning, comparative biology and taxonomic classification.</title>
        <authorList>
            <person name="Goeker M."/>
        </authorList>
    </citation>
    <scope>NUCLEOTIDE SEQUENCE [LARGE SCALE GENOMIC DNA]</scope>
    <source>
        <strain evidence="5 6">DSM 16784</strain>
    </source>
</reference>
<keyword evidence="2" id="KW-0238">DNA-binding</keyword>
<comment type="caution">
    <text evidence="5">The sequence shown here is derived from an EMBL/GenBank/DDBJ whole genome shotgun (WGS) entry which is preliminary data.</text>
</comment>
<dbReference type="Gene3D" id="1.10.10.10">
    <property type="entry name" value="Winged helix-like DNA-binding domain superfamily/Winged helix DNA-binding domain"/>
    <property type="match status" value="1"/>
</dbReference>
<accession>A0ABU0E8G3</accession>
<keyword evidence="1" id="KW-0805">Transcription regulation</keyword>
<dbReference type="Proteomes" id="UP001230220">
    <property type="component" value="Unassembled WGS sequence"/>
</dbReference>
<protein>
    <submittedName>
        <fullName evidence="5">LuxR family maltose regulon positive regulatory protein</fullName>
    </submittedName>
</protein>
<dbReference type="SUPFAM" id="SSF48452">
    <property type="entry name" value="TPR-like"/>
    <property type="match status" value="1"/>
</dbReference>
<dbReference type="InterPro" id="IPR041617">
    <property type="entry name" value="TPR_MalT"/>
</dbReference>
<keyword evidence="3" id="KW-0804">Transcription</keyword>
<dbReference type="InterPro" id="IPR027417">
    <property type="entry name" value="P-loop_NTPase"/>
</dbReference>
<dbReference type="InterPro" id="IPR000792">
    <property type="entry name" value="Tscrpt_reg_LuxR_C"/>
</dbReference>
<evidence type="ECO:0000256" key="3">
    <source>
        <dbReference type="ARBA" id="ARBA00023163"/>
    </source>
</evidence>
<evidence type="ECO:0000259" key="4">
    <source>
        <dbReference type="PROSITE" id="PS50043"/>
    </source>
</evidence>
<name>A0ABU0E8G3_9FIRM</name>
<dbReference type="RefSeq" id="WP_307411684.1">
    <property type="nucleotide sequence ID" value="NZ_JAUSUR010000009.1"/>
</dbReference>
<dbReference type="Pfam" id="PF17874">
    <property type="entry name" value="TPR_MalT"/>
    <property type="match status" value="1"/>
</dbReference>
<dbReference type="Pfam" id="PF25873">
    <property type="entry name" value="WHD_MalT"/>
    <property type="match status" value="1"/>
</dbReference>
<keyword evidence="6" id="KW-1185">Reference proteome</keyword>
<dbReference type="CDD" id="cd06170">
    <property type="entry name" value="LuxR_C_like"/>
    <property type="match status" value="1"/>
</dbReference>
<dbReference type="PRINTS" id="PR00038">
    <property type="entry name" value="HTHLUXR"/>
</dbReference>
<evidence type="ECO:0000313" key="5">
    <source>
        <dbReference type="EMBL" id="MDQ0363105.1"/>
    </source>
</evidence>
<dbReference type="InterPro" id="IPR036388">
    <property type="entry name" value="WH-like_DNA-bd_sf"/>
</dbReference>
<dbReference type="SUPFAM" id="SSF52540">
    <property type="entry name" value="P-loop containing nucleoside triphosphate hydrolases"/>
    <property type="match status" value="1"/>
</dbReference>
<dbReference type="SUPFAM" id="SSF46894">
    <property type="entry name" value="C-terminal effector domain of the bipartite response regulators"/>
    <property type="match status" value="1"/>
</dbReference>
<dbReference type="PANTHER" id="PTHR44688:SF16">
    <property type="entry name" value="DNA-BINDING TRANSCRIPTIONAL ACTIVATOR DEVR_DOSR"/>
    <property type="match status" value="1"/>
</dbReference>
<feature type="domain" description="HTH luxR-type" evidence="4">
    <location>
        <begin position="780"/>
        <end position="845"/>
    </location>
</feature>
<dbReference type="PROSITE" id="PS50043">
    <property type="entry name" value="HTH_LUXR_2"/>
    <property type="match status" value="1"/>
</dbReference>
<dbReference type="SMART" id="SM00421">
    <property type="entry name" value="HTH_LUXR"/>
    <property type="match status" value="1"/>
</dbReference>
<evidence type="ECO:0000313" key="6">
    <source>
        <dbReference type="Proteomes" id="UP001230220"/>
    </source>
</evidence>
<proteinExistence type="predicted"/>
<organism evidence="5 6">
    <name type="scientific">Breznakia pachnodae</name>
    <dbReference type="NCBI Taxonomy" id="265178"/>
    <lineage>
        <taxon>Bacteria</taxon>
        <taxon>Bacillati</taxon>
        <taxon>Bacillota</taxon>
        <taxon>Erysipelotrichia</taxon>
        <taxon>Erysipelotrichales</taxon>
        <taxon>Erysipelotrichaceae</taxon>
        <taxon>Breznakia</taxon>
    </lineage>
</organism>
<dbReference type="EMBL" id="JAUSUR010000009">
    <property type="protein sequence ID" value="MDQ0363105.1"/>
    <property type="molecule type" value="Genomic_DNA"/>
</dbReference>
<evidence type="ECO:0000256" key="1">
    <source>
        <dbReference type="ARBA" id="ARBA00023015"/>
    </source>
</evidence>
<dbReference type="InterPro" id="IPR059106">
    <property type="entry name" value="WHD_MalT"/>
</dbReference>